<dbReference type="InterPro" id="IPR013762">
    <property type="entry name" value="Integrase-like_cat_sf"/>
</dbReference>
<name>A0ABP8KAV4_9ACTN</name>
<dbReference type="Proteomes" id="UP001500635">
    <property type="component" value="Unassembled WGS sequence"/>
</dbReference>
<evidence type="ECO:0000259" key="2">
    <source>
        <dbReference type="PROSITE" id="PS51898"/>
    </source>
</evidence>
<accession>A0ABP8KAV4</accession>
<comment type="caution">
    <text evidence="3">The sequence shown here is derived from an EMBL/GenBank/DDBJ whole genome shotgun (WGS) entry which is preliminary data.</text>
</comment>
<dbReference type="EMBL" id="BAABFR010000108">
    <property type="protein sequence ID" value="GAA4403364.1"/>
    <property type="molecule type" value="Genomic_DNA"/>
</dbReference>
<evidence type="ECO:0000313" key="3">
    <source>
        <dbReference type="EMBL" id="GAA4403364.1"/>
    </source>
</evidence>
<dbReference type="Pfam" id="PF00589">
    <property type="entry name" value="Phage_integrase"/>
    <property type="match status" value="1"/>
</dbReference>
<keyword evidence="4" id="KW-1185">Reference proteome</keyword>
<sequence>MYYKNIYRPALLRGSLALDADGLRPIPALTTAHTLRHTYASFCVSAGLHPKQIADYMGHSSTVVTTEVYAHLFDDDHADTMAALGSVSTPRRRNVTPLRDWGRHAGIVL</sequence>
<protein>
    <recommendedName>
        <fullName evidence="2">Tyr recombinase domain-containing protein</fullName>
    </recommendedName>
</protein>
<dbReference type="PROSITE" id="PS51898">
    <property type="entry name" value="TYR_RECOMBINASE"/>
    <property type="match status" value="1"/>
</dbReference>
<feature type="domain" description="Tyr recombinase" evidence="2">
    <location>
        <begin position="1"/>
        <end position="83"/>
    </location>
</feature>
<dbReference type="Gene3D" id="1.10.443.10">
    <property type="entry name" value="Intergrase catalytic core"/>
    <property type="match status" value="1"/>
</dbReference>
<organism evidence="3 4">
    <name type="scientific">Tsukamurella soli</name>
    <dbReference type="NCBI Taxonomy" id="644556"/>
    <lineage>
        <taxon>Bacteria</taxon>
        <taxon>Bacillati</taxon>
        <taxon>Actinomycetota</taxon>
        <taxon>Actinomycetes</taxon>
        <taxon>Mycobacteriales</taxon>
        <taxon>Tsukamurellaceae</taxon>
        <taxon>Tsukamurella</taxon>
    </lineage>
</organism>
<dbReference type="RefSeq" id="WP_345000322.1">
    <property type="nucleotide sequence ID" value="NZ_BAABFR010000108.1"/>
</dbReference>
<dbReference type="SUPFAM" id="SSF56349">
    <property type="entry name" value="DNA breaking-rejoining enzymes"/>
    <property type="match status" value="1"/>
</dbReference>
<reference evidence="4" key="1">
    <citation type="journal article" date="2019" name="Int. J. Syst. Evol. Microbiol.">
        <title>The Global Catalogue of Microorganisms (GCM) 10K type strain sequencing project: providing services to taxonomists for standard genome sequencing and annotation.</title>
        <authorList>
            <consortium name="The Broad Institute Genomics Platform"/>
            <consortium name="The Broad Institute Genome Sequencing Center for Infectious Disease"/>
            <person name="Wu L."/>
            <person name="Ma J."/>
        </authorList>
    </citation>
    <scope>NUCLEOTIDE SEQUENCE [LARGE SCALE GENOMIC DNA]</scope>
    <source>
        <strain evidence="4">JCM 17688</strain>
    </source>
</reference>
<evidence type="ECO:0000313" key="4">
    <source>
        <dbReference type="Proteomes" id="UP001500635"/>
    </source>
</evidence>
<dbReference type="InterPro" id="IPR011010">
    <property type="entry name" value="DNA_brk_join_enz"/>
</dbReference>
<dbReference type="InterPro" id="IPR002104">
    <property type="entry name" value="Integrase_catalytic"/>
</dbReference>
<gene>
    <name evidence="3" type="ORF">GCM10023147_44760</name>
</gene>
<proteinExistence type="predicted"/>
<keyword evidence="1" id="KW-0233">DNA recombination</keyword>
<evidence type="ECO:0000256" key="1">
    <source>
        <dbReference type="ARBA" id="ARBA00023172"/>
    </source>
</evidence>